<dbReference type="EC" id="2.7.7.108" evidence="5"/>
<protein>
    <recommendedName>
        <fullName evidence="5">protein adenylyltransferase</fullName>
        <ecNumber evidence="5">2.7.7.108</ecNumber>
    </recommendedName>
</protein>
<feature type="domain" description="Fido" evidence="9">
    <location>
        <begin position="83"/>
        <end position="239"/>
    </location>
</feature>
<keyword evidence="1 10" id="KW-0808">Transferase</keyword>
<evidence type="ECO:0000256" key="2">
    <source>
        <dbReference type="ARBA" id="ARBA00022695"/>
    </source>
</evidence>
<dbReference type="PANTHER" id="PTHR39560">
    <property type="entry name" value="PROTEIN ADENYLYLTRANSFERASE FIC-RELATED"/>
    <property type="match status" value="1"/>
</dbReference>
<dbReference type="InterPro" id="IPR040548">
    <property type="entry name" value="BepA_ID"/>
</dbReference>
<evidence type="ECO:0000256" key="5">
    <source>
        <dbReference type="ARBA" id="ARBA00034531"/>
    </source>
</evidence>
<dbReference type="OrthoDB" id="7926176at2"/>
<dbReference type="Proteomes" id="UP000254950">
    <property type="component" value="Unassembled WGS sequence"/>
</dbReference>
<dbReference type="Gene3D" id="2.40.50.140">
    <property type="entry name" value="Nucleic acid-binding proteins"/>
    <property type="match status" value="1"/>
</dbReference>
<feature type="region of interest" description="Disordered" evidence="8">
    <location>
        <begin position="1"/>
        <end position="21"/>
    </location>
</feature>
<gene>
    <name evidence="10" type="primary">fic_5</name>
    <name evidence="10" type="ORF">NCTC12862_01184</name>
</gene>
<dbReference type="RefSeq" id="WP_004857313.1">
    <property type="nucleotide sequence ID" value="NZ_CACVBH010000010.1"/>
</dbReference>
<accession>A0A380ZK95</accession>
<dbReference type="Pfam" id="PF18543">
    <property type="entry name" value="ID"/>
    <property type="match status" value="1"/>
</dbReference>
<evidence type="ECO:0000256" key="8">
    <source>
        <dbReference type="SAM" id="MobiDB-lite"/>
    </source>
</evidence>
<evidence type="ECO:0000256" key="7">
    <source>
        <dbReference type="ARBA" id="ARBA00048696"/>
    </source>
</evidence>
<name>A0A380ZK95_BARDO</name>
<dbReference type="InterPro" id="IPR003812">
    <property type="entry name" value="Fido"/>
</dbReference>
<evidence type="ECO:0000256" key="3">
    <source>
        <dbReference type="ARBA" id="ARBA00022741"/>
    </source>
</evidence>
<comment type="catalytic activity">
    <reaction evidence="7">
        <text>L-tyrosyl-[protein] + ATP = O-(5'-adenylyl)-L-tyrosyl-[protein] + diphosphate</text>
        <dbReference type="Rhea" id="RHEA:54288"/>
        <dbReference type="Rhea" id="RHEA-COMP:10136"/>
        <dbReference type="Rhea" id="RHEA-COMP:13846"/>
        <dbReference type="ChEBI" id="CHEBI:30616"/>
        <dbReference type="ChEBI" id="CHEBI:33019"/>
        <dbReference type="ChEBI" id="CHEBI:46858"/>
        <dbReference type="ChEBI" id="CHEBI:83624"/>
        <dbReference type="EC" id="2.7.7.108"/>
    </reaction>
</comment>
<dbReference type="SUPFAM" id="SSF140931">
    <property type="entry name" value="Fic-like"/>
    <property type="match status" value="1"/>
</dbReference>
<dbReference type="Gene3D" id="1.10.3290.10">
    <property type="entry name" value="Fido-like domain"/>
    <property type="match status" value="1"/>
</dbReference>
<sequence>MKKNQTGHSAPLTREELEESKKIDDAELRQKLKLASQSFAYPNSNVLKNKYGIKEQDILNKQCSHDVTQEMIKLYQEPLPEKFDSAYLKYIHKRLFQHTFEWAGETRDKSFTFKDGSVAFTPIIKRKEFKTPFATSKQVAEGLQSLDETLASKNYLKGLSREAFVDQAAALMIELHRLHPFREGNKRTQRMFVEKLALAAGHNLDFSLVTKKRKQFVTVEAMDNNNPEPMRHLLDDISHPDKLLALNEFTNAMRDLDISERNYRLAVVAKDGETYHGVYRGGGENGFMMDVNGTFIVGVKSHLPPEQVKALKIGDRFSFKAPKAQDMQETLIAREKLAPLTNDELAERVKNSTLVQESIKKIDVLCKVVYGDSRALYKKMPKIEIPTTVESLTEGERFARHVGAFPDSIKRIRGINVCGLKSGARQHAEENFLPLSHAIHGYVHAYRLAEKEILEKHQIEQQRCDKWVGSPSEEIRNLLSLPKQEQQELLSQSPELRAEIKVYMGVLSERLSPMEQKAIENRNHYQLAESLGTSLNKAKEIAGIFQQGKEIQRDMQQSIQKSMQPAHVQRSKSRERATVNWDQPSEGYTKNLDKSAIQAEKVTESVTRERAVQQSIRQRKSESVKVVSMCL</sequence>
<evidence type="ECO:0000259" key="9">
    <source>
        <dbReference type="PROSITE" id="PS51459"/>
    </source>
</evidence>
<keyword evidence="4" id="KW-0067">ATP-binding</keyword>
<dbReference type="AlphaFoldDB" id="A0A380ZK95"/>
<evidence type="ECO:0000313" key="11">
    <source>
        <dbReference type="Proteomes" id="UP000254950"/>
    </source>
</evidence>
<dbReference type="PROSITE" id="PS51459">
    <property type="entry name" value="FIDO"/>
    <property type="match status" value="1"/>
</dbReference>
<evidence type="ECO:0000256" key="1">
    <source>
        <dbReference type="ARBA" id="ARBA00022679"/>
    </source>
</evidence>
<dbReference type="PANTHER" id="PTHR39560:SF1">
    <property type="entry name" value="PROTEIN ADENYLYLTRANSFERASE FIC-RELATED"/>
    <property type="match status" value="1"/>
</dbReference>
<dbReference type="GO" id="GO:0005524">
    <property type="term" value="F:ATP binding"/>
    <property type="evidence" value="ECO:0007669"/>
    <property type="project" value="UniProtKB-KW"/>
</dbReference>
<organism evidence="10 11">
    <name type="scientific">Bartonella doshiae</name>
    <dbReference type="NCBI Taxonomy" id="33044"/>
    <lineage>
        <taxon>Bacteria</taxon>
        <taxon>Pseudomonadati</taxon>
        <taxon>Pseudomonadota</taxon>
        <taxon>Alphaproteobacteria</taxon>
        <taxon>Hyphomicrobiales</taxon>
        <taxon>Bartonellaceae</taxon>
        <taxon>Bartonella</taxon>
    </lineage>
</organism>
<dbReference type="Pfam" id="PF02661">
    <property type="entry name" value="Fic"/>
    <property type="match status" value="1"/>
</dbReference>
<feature type="region of interest" description="Disordered" evidence="8">
    <location>
        <begin position="563"/>
        <end position="590"/>
    </location>
</feature>
<keyword evidence="2 10" id="KW-0548">Nucleotidyltransferase</keyword>
<dbReference type="GO" id="GO:0051302">
    <property type="term" value="P:regulation of cell division"/>
    <property type="evidence" value="ECO:0007669"/>
    <property type="project" value="TreeGrafter"/>
</dbReference>
<reference evidence="10 11" key="1">
    <citation type="submission" date="2018-06" db="EMBL/GenBank/DDBJ databases">
        <authorList>
            <consortium name="Pathogen Informatics"/>
            <person name="Doyle S."/>
        </authorList>
    </citation>
    <scope>NUCLEOTIDE SEQUENCE [LARGE SCALE GENOMIC DNA]</scope>
    <source>
        <strain evidence="10 11">NCTC12862</strain>
    </source>
</reference>
<evidence type="ECO:0000256" key="6">
    <source>
        <dbReference type="ARBA" id="ARBA00047939"/>
    </source>
</evidence>
<dbReference type="GO" id="GO:0070733">
    <property type="term" value="F:AMPylase activity"/>
    <property type="evidence" value="ECO:0007669"/>
    <property type="project" value="UniProtKB-EC"/>
</dbReference>
<dbReference type="InterPro" id="IPR036597">
    <property type="entry name" value="Fido-like_dom_sf"/>
</dbReference>
<comment type="catalytic activity">
    <reaction evidence="6">
        <text>L-threonyl-[protein] + ATP = 3-O-(5'-adenylyl)-L-threonyl-[protein] + diphosphate</text>
        <dbReference type="Rhea" id="RHEA:54292"/>
        <dbReference type="Rhea" id="RHEA-COMP:11060"/>
        <dbReference type="Rhea" id="RHEA-COMP:13847"/>
        <dbReference type="ChEBI" id="CHEBI:30013"/>
        <dbReference type="ChEBI" id="CHEBI:30616"/>
        <dbReference type="ChEBI" id="CHEBI:33019"/>
        <dbReference type="ChEBI" id="CHEBI:138113"/>
        <dbReference type="EC" id="2.7.7.108"/>
    </reaction>
</comment>
<evidence type="ECO:0000256" key="4">
    <source>
        <dbReference type="ARBA" id="ARBA00022840"/>
    </source>
</evidence>
<evidence type="ECO:0000313" key="10">
    <source>
        <dbReference type="EMBL" id="SUV45446.1"/>
    </source>
</evidence>
<dbReference type="NCBIfam" id="NF033856">
    <property type="entry name" value="T4SS_effec_BID"/>
    <property type="match status" value="1"/>
</dbReference>
<proteinExistence type="predicted"/>
<dbReference type="InterPro" id="IPR012340">
    <property type="entry name" value="NA-bd_OB-fold"/>
</dbReference>
<dbReference type="EMBL" id="UFTF01000001">
    <property type="protein sequence ID" value="SUV45446.1"/>
    <property type="molecule type" value="Genomic_DNA"/>
</dbReference>
<keyword evidence="3" id="KW-0547">Nucleotide-binding</keyword>